<dbReference type="AlphaFoldDB" id="A0A840AQL9"/>
<dbReference type="SMART" id="SM00471">
    <property type="entry name" value="HDc"/>
    <property type="match status" value="1"/>
</dbReference>
<dbReference type="CDD" id="cd00077">
    <property type="entry name" value="HDc"/>
    <property type="match status" value="1"/>
</dbReference>
<dbReference type="Gene3D" id="1.10.3210.50">
    <property type="match status" value="1"/>
</dbReference>
<dbReference type="RefSeq" id="WP_183399524.1">
    <property type="nucleotide sequence ID" value="NZ_JACIDS010000003.1"/>
</dbReference>
<name>A0A840AQL9_9HYPH</name>
<dbReference type="SUPFAM" id="SSF109604">
    <property type="entry name" value="HD-domain/PDEase-like"/>
    <property type="match status" value="1"/>
</dbReference>
<gene>
    <name evidence="2" type="ORF">GGR25_002972</name>
</gene>
<organism evidence="2 3">
    <name type="scientific">Kaistia hirudinis</name>
    <dbReference type="NCBI Taxonomy" id="1293440"/>
    <lineage>
        <taxon>Bacteria</taxon>
        <taxon>Pseudomonadati</taxon>
        <taxon>Pseudomonadota</taxon>
        <taxon>Alphaproteobacteria</taxon>
        <taxon>Hyphomicrobiales</taxon>
        <taxon>Kaistiaceae</taxon>
        <taxon>Kaistia</taxon>
    </lineage>
</organism>
<sequence length="219" mass="23514">MPAAFSRFETFAPQEALARALLPHATEANGDGSHDEAHLLRVWKNAAAIQREEGGDPSILLAATLLHDCVSVEKNSPLRAEASRLAAEKAAGILAGLGWESGPIAAVGHAIAAHSFSAGIEPVTIEAKTLQDADRLDAIGMVGVARCFYIAGRMGSALYDSDDPQAAGRPYDDKRFAIDHFHTKLLKLSAGFRTRAGARMAQERHARLERFLAEFSDEI</sequence>
<evidence type="ECO:0000313" key="3">
    <source>
        <dbReference type="Proteomes" id="UP000553963"/>
    </source>
</evidence>
<evidence type="ECO:0000313" key="2">
    <source>
        <dbReference type="EMBL" id="MBB3931922.1"/>
    </source>
</evidence>
<proteinExistence type="predicted"/>
<reference evidence="2 3" key="1">
    <citation type="submission" date="2020-08" db="EMBL/GenBank/DDBJ databases">
        <title>Genomic Encyclopedia of Type Strains, Phase IV (KMG-IV): sequencing the most valuable type-strain genomes for metagenomic binning, comparative biology and taxonomic classification.</title>
        <authorList>
            <person name="Goeker M."/>
        </authorList>
    </citation>
    <scope>NUCLEOTIDE SEQUENCE [LARGE SCALE GENOMIC DNA]</scope>
    <source>
        <strain evidence="2 3">DSM 25966</strain>
    </source>
</reference>
<dbReference type="PANTHER" id="PTHR33594">
    <property type="entry name" value="SUPERFAMILY HYDROLASE, PUTATIVE (AFU_ORTHOLOGUE AFUA_1G03035)-RELATED"/>
    <property type="match status" value="1"/>
</dbReference>
<evidence type="ECO:0000259" key="1">
    <source>
        <dbReference type="SMART" id="SM00471"/>
    </source>
</evidence>
<accession>A0A840AQL9</accession>
<feature type="domain" description="HD/PDEase" evidence="1">
    <location>
        <begin position="31"/>
        <end position="148"/>
    </location>
</feature>
<dbReference type="Pfam" id="PF01966">
    <property type="entry name" value="HD"/>
    <property type="match status" value="1"/>
</dbReference>
<keyword evidence="3" id="KW-1185">Reference proteome</keyword>
<dbReference type="InterPro" id="IPR006674">
    <property type="entry name" value="HD_domain"/>
</dbReference>
<dbReference type="EMBL" id="JACIDS010000003">
    <property type="protein sequence ID" value="MBB3931922.1"/>
    <property type="molecule type" value="Genomic_DNA"/>
</dbReference>
<dbReference type="Proteomes" id="UP000553963">
    <property type="component" value="Unassembled WGS sequence"/>
</dbReference>
<protein>
    <recommendedName>
        <fullName evidence="1">HD/PDEase domain-containing protein</fullName>
    </recommendedName>
</protein>
<dbReference type="InterPro" id="IPR003607">
    <property type="entry name" value="HD/PDEase_dom"/>
</dbReference>
<comment type="caution">
    <text evidence="2">The sequence shown here is derived from an EMBL/GenBank/DDBJ whole genome shotgun (WGS) entry which is preliminary data.</text>
</comment>
<dbReference type="PANTHER" id="PTHR33594:SF1">
    <property type="entry name" value="HD_PDEASE DOMAIN-CONTAINING PROTEIN"/>
    <property type="match status" value="1"/>
</dbReference>